<evidence type="ECO:0000313" key="6">
    <source>
        <dbReference type="Proteomes" id="UP001214629"/>
    </source>
</evidence>
<dbReference type="InterPro" id="IPR020816">
    <property type="entry name" value="Histone-like_DNA-bd_CS"/>
</dbReference>
<dbReference type="GO" id="GO:0030527">
    <property type="term" value="F:structural constituent of chromatin"/>
    <property type="evidence" value="ECO:0007669"/>
    <property type="project" value="InterPro"/>
</dbReference>
<dbReference type="EMBL" id="CP096246">
    <property type="protein sequence ID" value="WFG97347.1"/>
    <property type="molecule type" value="Genomic_DNA"/>
</dbReference>
<evidence type="ECO:0000256" key="1">
    <source>
        <dbReference type="ARBA" id="ARBA00023067"/>
    </source>
</evidence>
<feature type="region of interest" description="Disordered" evidence="4">
    <location>
        <begin position="60"/>
        <end position="95"/>
    </location>
</feature>
<keyword evidence="6" id="KW-1185">Reference proteome</keyword>
<proteinExistence type="inferred from homology"/>
<dbReference type="GO" id="GO:0030261">
    <property type="term" value="P:chromosome condensation"/>
    <property type="evidence" value="ECO:0007669"/>
    <property type="project" value="UniProtKB-KW"/>
</dbReference>
<dbReference type="Proteomes" id="UP001214629">
    <property type="component" value="Chromosome"/>
</dbReference>
<name>A0AAX3T1S8_SPICI</name>
<gene>
    <name evidence="5" type="ORF">M0C40_07830</name>
</gene>
<keyword evidence="2 5" id="KW-0238">DNA-binding</keyword>
<evidence type="ECO:0000313" key="5">
    <source>
        <dbReference type="EMBL" id="WFG97347.1"/>
    </source>
</evidence>
<dbReference type="PRINTS" id="PR01727">
    <property type="entry name" value="DNABINDINGHU"/>
</dbReference>
<evidence type="ECO:0000256" key="3">
    <source>
        <dbReference type="RuleBase" id="RU003939"/>
    </source>
</evidence>
<evidence type="ECO:0000256" key="2">
    <source>
        <dbReference type="ARBA" id="ARBA00023125"/>
    </source>
</evidence>
<dbReference type="Pfam" id="PF00216">
    <property type="entry name" value="Bac_DNA_binding"/>
    <property type="match status" value="1"/>
</dbReference>
<dbReference type="SUPFAM" id="SSF47729">
    <property type="entry name" value="IHF-like DNA-binding proteins"/>
    <property type="match status" value="1"/>
</dbReference>
<dbReference type="AlphaFoldDB" id="A0AAX3T1S8"/>
<accession>A0AAX3T1S8</accession>
<sequence length="95" mass="10323">MMSKKELAAQIAEKFTDVLSKTHAEEITNFVFDHIKKALVAGKEVSIAGFGKFAVTERAARDGRNPSTGETIKIPASKSAKFKAGKQLKTDLNNN</sequence>
<comment type="similarity">
    <text evidence="3">Belongs to the bacterial histone-like protein family.</text>
</comment>
<dbReference type="SMART" id="SM00411">
    <property type="entry name" value="BHL"/>
    <property type="match status" value="1"/>
</dbReference>
<dbReference type="CDD" id="cd13831">
    <property type="entry name" value="HU"/>
    <property type="match status" value="1"/>
</dbReference>
<reference evidence="5 6" key="1">
    <citation type="submission" date="2022-04" db="EMBL/GenBank/DDBJ databases">
        <title>Whole genome of Spiroplasma citri.</title>
        <authorList>
            <person name="Khanchezar A."/>
            <person name="Izadpanah K."/>
            <person name="Taghavi M."/>
            <person name="Ghorbani A."/>
            <person name="Beven L."/>
        </authorList>
    </citation>
    <scope>NUCLEOTIDE SEQUENCE [LARGE SCALE GENOMIC DNA]</scope>
    <source>
        <strain evidence="5 6">D4</strain>
    </source>
</reference>
<organism evidence="5 6">
    <name type="scientific">Spiroplasma citri</name>
    <dbReference type="NCBI Taxonomy" id="2133"/>
    <lineage>
        <taxon>Bacteria</taxon>
        <taxon>Bacillati</taxon>
        <taxon>Mycoplasmatota</taxon>
        <taxon>Mollicutes</taxon>
        <taxon>Entomoplasmatales</taxon>
        <taxon>Spiroplasmataceae</taxon>
        <taxon>Spiroplasma</taxon>
    </lineage>
</organism>
<dbReference type="PANTHER" id="PTHR33175:SF3">
    <property type="entry name" value="DNA-BINDING PROTEIN HU-BETA"/>
    <property type="match status" value="1"/>
</dbReference>
<dbReference type="PROSITE" id="PS00045">
    <property type="entry name" value="HISTONE_LIKE"/>
    <property type="match status" value="1"/>
</dbReference>
<evidence type="ECO:0000256" key="4">
    <source>
        <dbReference type="SAM" id="MobiDB-lite"/>
    </source>
</evidence>
<dbReference type="Gene3D" id="4.10.520.10">
    <property type="entry name" value="IHF-like DNA-binding proteins"/>
    <property type="match status" value="1"/>
</dbReference>
<dbReference type="PANTHER" id="PTHR33175">
    <property type="entry name" value="DNA-BINDING PROTEIN HU"/>
    <property type="match status" value="1"/>
</dbReference>
<keyword evidence="1" id="KW-0226">DNA condensation</keyword>
<dbReference type="GO" id="GO:0003677">
    <property type="term" value="F:DNA binding"/>
    <property type="evidence" value="ECO:0007669"/>
    <property type="project" value="UniProtKB-KW"/>
</dbReference>
<dbReference type="InterPro" id="IPR010992">
    <property type="entry name" value="IHF-like_DNA-bd_dom_sf"/>
</dbReference>
<dbReference type="InterPro" id="IPR000119">
    <property type="entry name" value="Hist_DNA-bd"/>
</dbReference>
<protein>
    <submittedName>
        <fullName evidence="5">HU family DNA-binding protein</fullName>
    </submittedName>
</protein>